<reference evidence="2 3" key="1">
    <citation type="submission" date="2018-10" db="EMBL/GenBank/DDBJ databases">
        <title>Genomic Encyclopedia of Archaeal and Bacterial Type Strains, Phase II (KMG-II): from individual species to whole genera.</title>
        <authorList>
            <person name="Goeker M."/>
        </authorList>
    </citation>
    <scope>NUCLEOTIDE SEQUENCE [LARGE SCALE GENOMIC DNA]</scope>
    <source>
        <strain evidence="2 3">DSM 29466</strain>
    </source>
</reference>
<protein>
    <submittedName>
        <fullName evidence="2">Uncharacterized protein</fullName>
    </submittedName>
</protein>
<name>A0A497WTJ7_9RHOB</name>
<feature type="transmembrane region" description="Helical" evidence="1">
    <location>
        <begin position="78"/>
        <end position="95"/>
    </location>
</feature>
<dbReference type="OrthoDB" id="9840478at2"/>
<organism evidence="2 3">
    <name type="scientific">Litoreibacter meonggei</name>
    <dbReference type="NCBI Taxonomy" id="1049199"/>
    <lineage>
        <taxon>Bacteria</taxon>
        <taxon>Pseudomonadati</taxon>
        <taxon>Pseudomonadota</taxon>
        <taxon>Alphaproteobacteria</taxon>
        <taxon>Rhodobacterales</taxon>
        <taxon>Roseobacteraceae</taxon>
        <taxon>Litoreibacter</taxon>
    </lineage>
</organism>
<dbReference type="AlphaFoldDB" id="A0A497WTJ7"/>
<feature type="transmembrane region" description="Helical" evidence="1">
    <location>
        <begin position="37"/>
        <end position="57"/>
    </location>
</feature>
<evidence type="ECO:0000313" key="2">
    <source>
        <dbReference type="EMBL" id="RLJ59989.1"/>
    </source>
</evidence>
<proteinExistence type="predicted"/>
<dbReference type="Proteomes" id="UP000269157">
    <property type="component" value="Unassembled WGS sequence"/>
</dbReference>
<evidence type="ECO:0000313" key="3">
    <source>
        <dbReference type="Proteomes" id="UP000269157"/>
    </source>
</evidence>
<keyword evidence="3" id="KW-1185">Reference proteome</keyword>
<dbReference type="RefSeq" id="WP_121020812.1">
    <property type="nucleotide sequence ID" value="NZ_RCCE01000001.1"/>
</dbReference>
<keyword evidence="1" id="KW-1133">Transmembrane helix</keyword>
<keyword evidence="1" id="KW-0472">Membrane</keyword>
<evidence type="ECO:0000256" key="1">
    <source>
        <dbReference type="SAM" id="Phobius"/>
    </source>
</evidence>
<accession>A0A497WTJ7</accession>
<sequence length="96" mass="10792">MTTKANIALRLILDAFLVGFSFPLVKNISQAVDDDLTLFETVAPIALFSAGVNLLILDVFTSLEEKSALFQQGKREPLSIFFMVLTVLPIYWLWLK</sequence>
<keyword evidence="1" id="KW-0812">Transmembrane</keyword>
<gene>
    <name evidence="2" type="ORF">BCF46_0181</name>
</gene>
<dbReference type="EMBL" id="RCCE01000001">
    <property type="protein sequence ID" value="RLJ59989.1"/>
    <property type="molecule type" value="Genomic_DNA"/>
</dbReference>
<comment type="caution">
    <text evidence="2">The sequence shown here is derived from an EMBL/GenBank/DDBJ whole genome shotgun (WGS) entry which is preliminary data.</text>
</comment>
<feature type="transmembrane region" description="Helical" evidence="1">
    <location>
        <begin position="7"/>
        <end position="25"/>
    </location>
</feature>